<dbReference type="InterPro" id="IPR036291">
    <property type="entry name" value="NAD(P)-bd_dom_sf"/>
</dbReference>
<keyword evidence="3" id="KW-1185">Reference proteome</keyword>
<dbReference type="SUPFAM" id="SSF51735">
    <property type="entry name" value="NAD(P)-binding Rossmann-fold domains"/>
    <property type="match status" value="1"/>
</dbReference>
<dbReference type="PANTHER" id="PTHR45458">
    <property type="entry name" value="SHORT-CHAIN DEHYDROGENASE/REDUCTASE SDR"/>
    <property type="match status" value="1"/>
</dbReference>
<comment type="caution">
    <text evidence="2">The sequence shown here is derived from an EMBL/GenBank/DDBJ whole genome shotgun (WGS) entry which is preliminary data.</text>
</comment>
<dbReference type="PROSITE" id="PS00061">
    <property type="entry name" value="ADH_SHORT"/>
    <property type="match status" value="1"/>
</dbReference>
<reference evidence="2 3" key="1">
    <citation type="journal article" date="2023" name="G3 (Bethesda)">
        <title>A chromosome-level genome assembly of Zasmidium syzygii isolated from banana leaves.</title>
        <authorList>
            <person name="van Westerhoven A.C."/>
            <person name="Mehrabi R."/>
            <person name="Talebi R."/>
            <person name="Steentjes M.B.F."/>
            <person name="Corcolon B."/>
            <person name="Chong P.A."/>
            <person name="Kema G.H.J."/>
            <person name="Seidl M.F."/>
        </authorList>
    </citation>
    <scope>NUCLEOTIDE SEQUENCE [LARGE SCALE GENOMIC DNA]</scope>
    <source>
        <strain evidence="2 3">P124</strain>
    </source>
</reference>
<dbReference type="InterPro" id="IPR020904">
    <property type="entry name" value="Sc_DH/Rdtase_CS"/>
</dbReference>
<evidence type="ECO:0000256" key="1">
    <source>
        <dbReference type="ARBA" id="ARBA00022857"/>
    </source>
</evidence>
<accession>A0ABR0ENX5</accession>
<evidence type="ECO:0000313" key="2">
    <source>
        <dbReference type="EMBL" id="KAK4503202.1"/>
    </source>
</evidence>
<dbReference type="Gene3D" id="3.40.50.720">
    <property type="entry name" value="NAD(P)-binding Rossmann-like Domain"/>
    <property type="match status" value="1"/>
</dbReference>
<dbReference type="PRINTS" id="PR00081">
    <property type="entry name" value="GDHRDH"/>
</dbReference>
<evidence type="ECO:0008006" key="4">
    <source>
        <dbReference type="Google" id="ProtNLM"/>
    </source>
</evidence>
<proteinExistence type="predicted"/>
<organism evidence="2 3">
    <name type="scientific">Zasmidium cellare</name>
    <name type="common">Wine cellar mold</name>
    <name type="synonym">Racodium cellare</name>
    <dbReference type="NCBI Taxonomy" id="395010"/>
    <lineage>
        <taxon>Eukaryota</taxon>
        <taxon>Fungi</taxon>
        <taxon>Dikarya</taxon>
        <taxon>Ascomycota</taxon>
        <taxon>Pezizomycotina</taxon>
        <taxon>Dothideomycetes</taxon>
        <taxon>Dothideomycetidae</taxon>
        <taxon>Mycosphaerellales</taxon>
        <taxon>Mycosphaerellaceae</taxon>
        <taxon>Zasmidium</taxon>
    </lineage>
</organism>
<name>A0ABR0ENX5_ZASCE</name>
<gene>
    <name evidence="2" type="ORF">PRZ48_006630</name>
</gene>
<dbReference type="InterPro" id="IPR052184">
    <property type="entry name" value="SDR_enzymes"/>
</dbReference>
<dbReference type="InterPro" id="IPR002347">
    <property type="entry name" value="SDR_fam"/>
</dbReference>
<keyword evidence="1" id="KW-0521">NADP</keyword>
<evidence type="ECO:0000313" key="3">
    <source>
        <dbReference type="Proteomes" id="UP001305779"/>
    </source>
</evidence>
<dbReference type="Pfam" id="PF00106">
    <property type="entry name" value="adh_short"/>
    <property type="match status" value="1"/>
</dbReference>
<dbReference type="PANTHER" id="PTHR45458:SF3">
    <property type="entry name" value="CHAIN DEHYDROGENASE (ATSC), PUTATIVE-RELATED"/>
    <property type="match status" value="1"/>
</dbReference>
<dbReference type="EMBL" id="JAXOVC010000004">
    <property type="protein sequence ID" value="KAK4503202.1"/>
    <property type="molecule type" value="Genomic_DNA"/>
</dbReference>
<protein>
    <recommendedName>
        <fullName evidence="4">NAD(P)-binding protein</fullName>
    </recommendedName>
</protein>
<dbReference type="Proteomes" id="UP001305779">
    <property type="component" value="Unassembled WGS sequence"/>
</dbReference>
<sequence length="267" mass="28150">MPSWLVTGASRGLGYAWITHLAAQPDNTVFAIVRNVKATEDRLAKDNVKNITVLSADIVDYSALEKAAAEIAKATGGSLDYLIHNAALVSTESAFTTLLDGKPAAVDADLTESFNANVLGTAHVVRAFLPLIRKGSAKKIVVTSTGMADIDLVNRFSIAIASPYAISKAAANALVSKYHAAVGKSEGILIFSMSPGFVDTSEGKPPSQEEIGGGKAMAAQFAEYAPDFKGPITPVQSVKYQLEVVDKATVETFGGSFVSHFGNKQWL</sequence>